<organism evidence="2 3">
    <name type="scientific">Ricinus communis</name>
    <name type="common">Castor bean</name>
    <dbReference type="NCBI Taxonomy" id="3988"/>
    <lineage>
        <taxon>Eukaryota</taxon>
        <taxon>Viridiplantae</taxon>
        <taxon>Streptophyta</taxon>
        <taxon>Embryophyta</taxon>
        <taxon>Tracheophyta</taxon>
        <taxon>Spermatophyta</taxon>
        <taxon>Magnoliopsida</taxon>
        <taxon>eudicotyledons</taxon>
        <taxon>Gunneridae</taxon>
        <taxon>Pentapetalae</taxon>
        <taxon>rosids</taxon>
        <taxon>fabids</taxon>
        <taxon>Malpighiales</taxon>
        <taxon>Euphorbiaceae</taxon>
        <taxon>Acalyphoideae</taxon>
        <taxon>Acalypheae</taxon>
        <taxon>Ricinus</taxon>
    </lineage>
</organism>
<dbReference type="FunCoup" id="B9RUB5">
    <property type="interactions" value="16"/>
</dbReference>
<sequence length="278" mass="31739">MEGNSHIMLQGKLGFFGLLKESLSIPFKNPNFIIFTCLASVPLFCSLSIYETIFQQTLIEIGRAVQKTMSPSLNAYDIFNNDYEELITLERWIGKISQKLLLLGLIYIGILHLVDLLNTIAIVDMTSVIYKEEKAMSLRCMFSRFFNDTRLKALLTKYIEWSAIWDMGVVISILEEKQGDVAIIVSSYLSRGSRRCGFFLMLMFFGMRLALRLSCLYAGWERKGEGTNAMGTTVHIGLVCLLNVLKWVIFVVYFYDCKKQSSQKQSSQKQIATEENIC</sequence>
<feature type="transmembrane region" description="Helical" evidence="1">
    <location>
        <begin position="232"/>
        <end position="255"/>
    </location>
</feature>
<feature type="transmembrane region" description="Helical" evidence="1">
    <location>
        <begin position="100"/>
        <end position="123"/>
    </location>
</feature>
<protein>
    <submittedName>
        <fullName evidence="2">Uncharacterized protein</fullName>
    </submittedName>
</protein>
<keyword evidence="1" id="KW-0472">Membrane</keyword>
<keyword evidence="3" id="KW-1185">Reference proteome</keyword>
<dbReference type="PANTHER" id="PTHR36714">
    <property type="entry name" value="T23E23.1"/>
    <property type="match status" value="1"/>
</dbReference>
<feature type="transmembrane region" description="Helical" evidence="1">
    <location>
        <begin position="196"/>
        <end position="220"/>
    </location>
</feature>
<keyword evidence="1" id="KW-1133">Transmembrane helix</keyword>
<evidence type="ECO:0000313" key="2">
    <source>
        <dbReference type="EMBL" id="EEF44902.1"/>
    </source>
</evidence>
<feature type="transmembrane region" description="Helical" evidence="1">
    <location>
        <begin position="32"/>
        <end position="50"/>
    </location>
</feature>
<proteinExistence type="predicted"/>
<dbReference type="Proteomes" id="UP000008311">
    <property type="component" value="Unassembled WGS sequence"/>
</dbReference>
<dbReference type="PANTHER" id="PTHR36714:SF2">
    <property type="entry name" value="TRANSMEMBRANE PROTEIN"/>
    <property type="match status" value="1"/>
</dbReference>
<dbReference type="AlphaFoldDB" id="B9RUB5"/>
<dbReference type="EMBL" id="EQ973817">
    <property type="protein sequence ID" value="EEF44902.1"/>
    <property type="molecule type" value="Genomic_DNA"/>
</dbReference>
<keyword evidence="1" id="KW-0812">Transmembrane</keyword>
<evidence type="ECO:0000313" key="3">
    <source>
        <dbReference type="Proteomes" id="UP000008311"/>
    </source>
</evidence>
<dbReference type="eggNOG" id="ENOG502S0G6">
    <property type="taxonomic scope" value="Eukaryota"/>
</dbReference>
<accession>B9RUB5</accession>
<name>B9RUB5_RICCO</name>
<gene>
    <name evidence="2" type="ORF">RCOM_0851370</name>
</gene>
<dbReference type="InParanoid" id="B9RUB5"/>
<evidence type="ECO:0000256" key="1">
    <source>
        <dbReference type="SAM" id="Phobius"/>
    </source>
</evidence>
<reference evidence="3" key="1">
    <citation type="journal article" date="2010" name="Nat. Biotechnol.">
        <title>Draft genome sequence of the oilseed species Ricinus communis.</title>
        <authorList>
            <person name="Chan A.P."/>
            <person name="Crabtree J."/>
            <person name="Zhao Q."/>
            <person name="Lorenzi H."/>
            <person name="Orvis J."/>
            <person name="Puiu D."/>
            <person name="Melake-Berhan A."/>
            <person name="Jones K.M."/>
            <person name="Redman J."/>
            <person name="Chen G."/>
            <person name="Cahoon E.B."/>
            <person name="Gedil M."/>
            <person name="Stanke M."/>
            <person name="Haas B.J."/>
            <person name="Wortman J.R."/>
            <person name="Fraser-Liggett C.M."/>
            <person name="Ravel J."/>
            <person name="Rabinowicz P.D."/>
        </authorList>
    </citation>
    <scope>NUCLEOTIDE SEQUENCE [LARGE SCALE GENOMIC DNA]</scope>
    <source>
        <strain evidence="3">cv. Hale</strain>
    </source>
</reference>